<gene>
    <name evidence="1" type="ORF">BRADI_4g40954v3</name>
</gene>
<dbReference type="Gramene" id="PNT65347">
    <property type="protein sequence ID" value="PNT65347"/>
    <property type="gene ID" value="BRADI_4g40954v3"/>
</dbReference>
<evidence type="ECO:0000313" key="2">
    <source>
        <dbReference type="EnsemblPlants" id="PNT65347"/>
    </source>
</evidence>
<sequence>MSRLDETIFAKFERSMVRLHSPGRTTGNGFIVYSMSGTHLVMSCEHIMQGVALGSSMPAYFSDKSNETAMLLHVDKVRDLSLLKIADSQHVCTPVEFFAGPTVPEMDVVMLSFFRMVGSHVVRPGTFQGKIVGPPDTRKGPPIAQTPEHECVRSNYVASPGASGSPVFSKSCLWLGCMLAMQTDSRMVFQSPQS</sequence>
<keyword evidence="3" id="KW-1185">Reference proteome</keyword>
<protein>
    <recommendedName>
        <fullName evidence="4">Serine protease</fullName>
    </recommendedName>
</protein>
<evidence type="ECO:0000313" key="3">
    <source>
        <dbReference type="Proteomes" id="UP000008810"/>
    </source>
</evidence>
<evidence type="ECO:0000313" key="1">
    <source>
        <dbReference type="EMBL" id="PNT65347.1"/>
    </source>
</evidence>
<dbReference type="InterPro" id="IPR009003">
    <property type="entry name" value="Peptidase_S1_PA"/>
</dbReference>
<dbReference type="Gene3D" id="2.40.10.120">
    <property type="match status" value="1"/>
</dbReference>
<dbReference type="AlphaFoldDB" id="A0A2K2CTJ6"/>
<proteinExistence type="predicted"/>
<accession>A0A2K2CTJ6</accession>
<dbReference type="InParanoid" id="A0A2K2CTJ6"/>
<reference evidence="1 2" key="1">
    <citation type="journal article" date="2010" name="Nature">
        <title>Genome sequencing and analysis of the model grass Brachypodium distachyon.</title>
        <authorList>
            <consortium name="International Brachypodium Initiative"/>
        </authorList>
    </citation>
    <scope>NUCLEOTIDE SEQUENCE [LARGE SCALE GENOMIC DNA]</scope>
    <source>
        <strain evidence="1 2">Bd21</strain>
    </source>
</reference>
<dbReference type="EMBL" id="CM000883">
    <property type="protein sequence ID" value="PNT65347.1"/>
    <property type="molecule type" value="Genomic_DNA"/>
</dbReference>
<dbReference type="ExpressionAtlas" id="A0A2K2CTJ6">
    <property type="expression patterns" value="baseline"/>
</dbReference>
<dbReference type="Pfam" id="PF13365">
    <property type="entry name" value="Trypsin_2"/>
    <property type="match status" value="1"/>
</dbReference>
<dbReference type="SUPFAM" id="SSF50494">
    <property type="entry name" value="Trypsin-like serine proteases"/>
    <property type="match status" value="1"/>
</dbReference>
<reference evidence="1" key="2">
    <citation type="submission" date="2017-06" db="EMBL/GenBank/DDBJ databases">
        <title>WGS assembly of Brachypodium distachyon.</title>
        <authorList>
            <consortium name="The International Brachypodium Initiative"/>
            <person name="Lucas S."/>
            <person name="Harmon-Smith M."/>
            <person name="Lail K."/>
            <person name="Tice H."/>
            <person name="Grimwood J."/>
            <person name="Bruce D."/>
            <person name="Barry K."/>
            <person name="Shu S."/>
            <person name="Lindquist E."/>
            <person name="Wang M."/>
            <person name="Pitluck S."/>
            <person name="Vogel J.P."/>
            <person name="Garvin D.F."/>
            <person name="Mockler T.C."/>
            <person name="Schmutz J."/>
            <person name="Rokhsar D."/>
            <person name="Bevan M.W."/>
        </authorList>
    </citation>
    <scope>NUCLEOTIDE SEQUENCE</scope>
    <source>
        <strain evidence="1">Bd21</strain>
    </source>
</reference>
<reference evidence="2" key="3">
    <citation type="submission" date="2018-08" db="UniProtKB">
        <authorList>
            <consortium name="EnsemblPlants"/>
        </authorList>
    </citation>
    <scope>IDENTIFICATION</scope>
    <source>
        <strain evidence="2">cv. Bd21</strain>
    </source>
</reference>
<dbReference type="PANTHER" id="PTHR43019:SF30">
    <property type="entry name" value="SERINE PROTEASE"/>
    <property type="match status" value="1"/>
</dbReference>
<dbReference type="EnsemblPlants" id="PNT65347">
    <property type="protein sequence ID" value="PNT65347"/>
    <property type="gene ID" value="BRADI_4g40954v3"/>
</dbReference>
<evidence type="ECO:0008006" key="4">
    <source>
        <dbReference type="Google" id="ProtNLM"/>
    </source>
</evidence>
<dbReference type="Proteomes" id="UP000008810">
    <property type="component" value="Chromosome 4"/>
</dbReference>
<name>A0A2K2CTJ6_BRADI</name>
<dbReference type="PANTHER" id="PTHR43019">
    <property type="entry name" value="SERINE ENDOPROTEASE DEGS"/>
    <property type="match status" value="1"/>
</dbReference>
<organism evidence="1">
    <name type="scientific">Brachypodium distachyon</name>
    <name type="common">Purple false brome</name>
    <name type="synonym">Trachynia distachya</name>
    <dbReference type="NCBI Taxonomy" id="15368"/>
    <lineage>
        <taxon>Eukaryota</taxon>
        <taxon>Viridiplantae</taxon>
        <taxon>Streptophyta</taxon>
        <taxon>Embryophyta</taxon>
        <taxon>Tracheophyta</taxon>
        <taxon>Spermatophyta</taxon>
        <taxon>Magnoliopsida</taxon>
        <taxon>Liliopsida</taxon>
        <taxon>Poales</taxon>
        <taxon>Poaceae</taxon>
        <taxon>BOP clade</taxon>
        <taxon>Pooideae</taxon>
        <taxon>Stipodae</taxon>
        <taxon>Brachypodieae</taxon>
        <taxon>Brachypodium</taxon>
    </lineage>
</organism>
<dbReference type="OrthoDB" id="585691at2759"/>